<proteinExistence type="predicted"/>
<accession>A0ABD1XK32</accession>
<sequence>MQSLSGKHLHCIADERRATSEYKIADMSRALRCQFSPPIPGYLLSDTPRFELVESLVPLASASTGGDLPKTGERVPTKSRSPLSPPPV</sequence>
<comment type="caution">
    <text evidence="2">The sequence shown here is derived from an EMBL/GenBank/DDBJ whole genome shotgun (WGS) entry which is preliminary data.</text>
</comment>
<feature type="region of interest" description="Disordered" evidence="1">
    <location>
        <begin position="61"/>
        <end position="88"/>
    </location>
</feature>
<evidence type="ECO:0000256" key="1">
    <source>
        <dbReference type="SAM" id="MobiDB-lite"/>
    </source>
</evidence>
<organism evidence="2 3">
    <name type="scientific">Riccia fluitans</name>
    <dbReference type="NCBI Taxonomy" id="41844"/>
    <lineage>
        <taxon>Eukaryota</taxon>
        <taxon>Viridiplantae</taxon>
        <taxon>Streptophyta</taxon>
        <taxon>Embryophyta</taxon>
        <taxon>Marchantiophyta</taxon>
        <taxon>Marchantiopsida</taxon>
        <taxon>Marchantiidae</taxon>
        <taxon>Marchantiales</taxon>
        <taxon>Ricciaceae</taxon>
        <taxon>Riccia</taxon>
    </lineage>
</organism>
<gene>
    <name evidence="2" type="ORF">R1flu_027875</name>
</gene>
<dbReference type="AlphaFoldDB" id="A0ABD1XK32"/>
<evidence type="ECO:0000313" key="3">
    <source>
        <dbReference type="Proteomes" id="UP001605036"/>
    </source>
</evidence>
<keyword evidence="3" id="KW-1185">Reference proteome</keyword>
<name>A0ABD1XK32_9MARC</name>
<evidence type="ECO:0000313" key="2">
    <source>
        <dbReference type="EMBL" id="KAL2609302.1"/>
    </source>
</evidence>
<reference evidence="2 3" key="1">
    <citation type="submission" date="2024-09" db="EMBL/GenBank/DDBJ databases">
        <title>Chromosome-scale assembly of Riccia fluitans.</title>
        <authorList>
            <person name="Paukszto L."/>
            <person name="Sawicki J."/>
            <person name="Karawczyk K."/>
            <person name="Piernik-Szablinska J."/>
            <person name="Szczecinska M."/>
            <person name="Mazdziarz M."/>
        </authorList>
    </citation>
    <scope>NUCLEOTIDE SEQUENCE [LARGE SCALE GENOMIC DNA]</scope>
    <source>
        <strain evidence="2">Rf_01</strain>
        <tissue evidence="2">Aerial parts of the thallus</tissue>
    </source>
</reference>
<protein>
    <submittedName>
        <fullName evidence="2">Uncharacterized protein</fullName>
    </submittedName>
</protein>
<dbReference type="Proteomes" id="UP001605036">
    <property type="component" value="Unassembled WGS sequence"/>
</dbReference>
<dbReference type="EMBL" id="JBHFFA010000008">
    <property type="protein sequence ID" value="KAL2609302.1"/>
    <property type="molecule type" value="Genomic_DNA"/>
</dbReference>